<proteinExistence type="predicted"/>
<feature type="region of interest" description="Disordered" evidence="1">
    <location>
        <begin position="66"/>
        <end position="86"/>
    </location>
</feature>
<dbReference type="Proteomes" id="UP001597110">
    <property type="component" value="Unassembled WGS sequence"/>
</dbReference>
<evidence type="ECO:0000313" key="3">
    <source>
        <dbReference type="EMBL" id="MFD0725869.1"/>
    </source>
</evidence>
<reference evidence="4" key="1">
    <citation type="journal article" date="2019" name="Int. J. Syst. Evol. Microbiol.">
        <title>The Global Catalogue of Microorganisms (GCM) 10K type strain sequencing project: providing services to taxonomists for standard genome sequencing and annotation.</title>
        <authorList>
            <consortium name="The Broad Institute Genomics Platform"/>
            <consortium name="The Broad Institute Genome Sequencing Center for Infectious Disease"/>
            <person name="Wu L."/>
            <person name="Ma J."/>
        </authorList>
    </citation>
    <scope>NUCLEOTIDE SEQUENCE [LARGE SCALE GENOMIC DNA]</scope>
    <source>
        <strain evidence="4">CCUG 55585</strain>
    </source>
</reference>
<dbReference type="InterPro" id="IPR046494">
    <property type="entry name" value="DUF6587"/>
</dbReference>
<keyword evidence="4" id="KW-1185">Reference proteome</keyword>
<accession>A0ABW2YH66</accession>
<sequence>MDASLSLTLQYAVIAIAVLVSAWVVFRKQAPNAARRLRIAIALPLVREARPAWMRALGKWIAPPSKAADGCGGCSGCDDGSNKRSP</sequence>
<comment type="caution">
    <text evidence="3">The sequence shown here is derived from an EMBL/GenBank/DDBJ whole genome shotgun (WGS) entry which is preliminary data.</text>
</comment>
<name>A0ABW2YH66_9GAMM</name>
<gene>
    <name evidence="3" type="ORF">ACFQ0E_09690</name>
</gene>
<dbReference type="RefSeq" id="WP_386823445.1">
    <property type="nucleotide sequence ID" value="NZ_JBHTIF010000001.1"/>
</dbReference>
<organism evidence="3 4">
    <name type="scientific">Lysobacter brunescens</name>
    <dbReference type="NCBI Taxonomy" id="262323"/>
    <lineage>
        <taxon>Bacteria</taxon>
        <taxon>Pseudomonadati</taxon>
        <taxon>Pseudomonadota</taxon>
        <taxon>Gammaproteobacteria</taxon>
        <taxon>Lysobacterales</taxon>
        <taxon>Lysobacteraceae</taxon>
        <taxon>Lysobacter</taxon>
    </lineage>
</organism>
<feature type="transmembrane region" description="Helical" evidence="2">
    <location>
        <begin position="6"/>
        <end position="26"/>
    </location>
</feature>
<protein>
    <submittedName>
        <fullName evidence="3">DUF6587 family protein</fullName>
    </submittedName>
</protein>
<evidence type="ECO:0000313" key="4">
    <source>
        <dbReference type="Proteomes" id="UP001597110"/>
    </source>
</evidence>
<keyword evidence="2" id="KW-0812">Transmembrane</keyword>
<dbReference type="EMBL" id="JBHTIF010000001">
    <property type="protein sequence ID" value="MFD0725869.1"/>
    <property type="molecule type" value="Genomic_DNA"/>
</dbReference>
<dbReference type="Pfam" id="PF20228">
    <property type="entry name" value="DUF6587"/>
    <property type="match status" value="1"/>
</dbReference>
<keyword evidence="2" id="KW-0472">Membrane</keyword>
<keyword evidence="2" id="KW-1133">Transmembrane helix</keyword>
<evidence type="ECO:0000256" key="1">
    <source>
        <dbReference type="SAM" id="MobiDB-lite"/>
    </source>
</evidence>
<evidence type="ECO:0000256" key="2">
    <source>
        <dbReference type="SAM" id="Phobius"/>
    </source>
</evidence>